<dbReference type="EMBL" id="BAABJQ010000008">
    <property type="protein sequence ID" value="GAA5186106.1"/>
    <property type="molecule type" value="Genomic_DNA"/>
</dbReference>
<organism evidence="1 2">
    <name type="scientific">Rugosimonospora acidiphila</name>
    <dbReference type="NCBI Taxonomy" id="556531"/>
    <lineage>
        <taxon>Bacteria</taxon>
        <taxon>Bacillati</taxon>
        <taxon>Actinomycetota</taxon>
        <taxon>Actinomycetes</taxon>
        <taxon>Micromonosporales</taxon>
        <taxon>Micromonosporaceae</taxon>
        <taxon>Rugosimonospora</taxon>
    </lineage>
</organism>
<dbReference type="Proteomes" id="UP001501570">
    <property type="component" value="Unassembled WGS sequence"/>
</dbReference>
<comment type="caution">
    <text evidence="1">The sequence shown here is derived from an EMBL/GenBank/DDBJ whole genome shotgun (WGS) entry which is preliminary data.</text>
</comment>
<dbReference type="PANTHER" id="PTHR39624">
    <property type="entry name" value="PROTEIN INVOLVED IN RIMO-MEDIATED BETA-METHYLTHIOLATION OF RIBOSOMAL PROTEIN S12 YCAO"/>
    <property type="match status" value="1"/>
</dbReference>
<proteinExistence type="predicted"/>
<gene>
    <name evidence="1" type="ORF">GCM10023322_31620</name>
</gene>
<dbReference type="Gene3D" id="3.30.300.20">
    <property type="match status" value="1"/>
</dbReference>
<dbReference type="RefSeq" id="WP_345630287.1">
    <property type="nucleotide sequence ID" value="NZ_BAABJQ010000008.1"/>
</dbReference>
<dbReference type="PANTHER" id="PTHR39624:SF2">
    <property type="entry name" value="OSMC-LIKE PROTEIN"/>
    <property type="match status" value="1"/>
</dbReference>
<dbReference type="InterPro" id="IPR015946">
    <property type="entry name" value="KH_dom-like_a/b"/>
</dbReference>
<protein>
    <recommendedName>
        <fullName evidence="3">Redox protein</fullName>
    </recommendedName>
</protein>
<dbReference type="InterPro" id="IPR003718">
    <property type="entry name" value="OsmC/Ohr_fam"/>
</dbReference>
<keyword evidence="2" id="KW-1185">Reference proteome</keyword>
<evidence type="ECO:0008006" key="3">
    <source>
        <dbReference type="Google" id="ProtNLM"/>
    </source>
</evidence>
<dbReference type="InterPro" id="IPR036102">
    <property type="entry name" value="OsmC/Ohrsf"/>
</dbReference>
<accession>A0ABP9RS45</accession>
<dbReference type="SUPFAM" id="SSF82784">
    <property type="entry name" value="OsmC-like"/>
    <property type="match status" value="1"/>
</dbReference>
<evidence type="ECO:0000313" key="1">
    <source>
        <dbReference type="EMBL" id="GAA5186106.1"/>
    </source>
</evidence>
<dbReference type="Pfam" id="PF02566">
    <property type="entry name" value="OsmC"/>
    <property type="match status" value="1"/>
</dbReference>
<sequence length="206" mass="23083">METDQDRVVASARAVLPATGRRHTDLTTRGFAFIADEPHNGVPGEGPTPTEYLLMALASCTAQTLRQYVDYKFDYAGDITVEIDYHEPRQDGAERYLQRTITLSEEPDPHDLEVMHEIAERSPVTLLIQFAWSVRTEFVGPHRPRHLAARGSSPSSKNWPLVSLGTHWGKPPGAPTPASRPLQAQWLAARGRRCGHTRRRRDLIEG</sequence>
<reference evidence="2" key="1">
    <citation type="journal article" date="2019" name="Int. J. Syst. Evol. Microbiol.">
        <title>The Global Catalogue of Microorganisms (GCM) 10K type strain sequencing project: providing services to taxonomists for standard genome sequencing and annotation.</title>
        <authorList>
            <consortium name="The Broad Institute Genomics Platform"/>
            <consortium name="The Broad Institute Genome Sequencing Center for Infectious Disease"/>
            <person name="Wu L."/>
            <person name="Ma J."/>
        </authorList>
    </citation>
    <scope>NUCLEOTIDE SEQUENCE [LARGE SCALE GENOMIC DNA]</scope>
    <source>
        <strain evidence="2">JCM 18304</strain>
    </source>
</reference>
<evidence type="ECO:0000313" key="2">
    <source>
        <dbReference type="Proteomes" id="UP001501570"/>
    </source>
</evidence>
<name>A0ABP9RS45_9ACTN</name>